<keyword evidence="3" id="KW-0808">Transferase</keyword>
<dbReference type="SMART" id="SM00827">
    <property type="entry name" value="PKS_AT"/>
    <property type="match status" value="1"/>
</dbReference>
<dbReference type="SUPFAM" id="SSF53901">
    <property type="entry name" value="Thiolase-like"/>
    <property type="match status" value="1"/>
</dbReference>
<keyword evidence="4" id="KW-0511">Multifunctional enzyme</keyword>
<dbReference type="PROSITE" id="PS00012">
    <property type="entry name" value="PHOSPHOPANTETHEINE"/>
    <property type="match status" value="1"/>
</dbReference>
<feature type="region of interest" description="Disordered" evidence="6">
    <location>
        <begin position="1644"/>
        <end position="1677"/>
    </location>
</feature>
<dbReference type="InterPro" id="IPR049551">
    <property type="entry name" value="PKS_DH_C"/>
</dbReference>
<dbReference type="PANTHER" id="PTHR43775:SF37">
    <property type="entry name" value="SI:DKEY-61P9.11"/>
    <property type="match status" value="1"/>
</dbReference>
<dbReference type="InterPro" id="IPR050091">
    <property type="entry name" value="PKS_NRPS_Biosynth_Enz"/>
</dbReference>
<keyword evidence="2" id="KW-0597">Phosphoprotein</keyword>
<dbReference type="InterPro" id="IPR030918">
    <property type="entry name" value="PT_fungal_PKS"/>
</dbReference>
<dbReference type="InterPro" id="IPR006162">
    <property type="entry name" value="Ppantetheine_attach_site"/>
</dbReference>
<keyword evidence="11" id="KW-1185">Reference proteome</keyword>
<dbReference type="InterPro" id="IPR029063">
    <property type="entry name" value="SAM-dependent_MTases_sf"/>
</dbReference>
<dbReference type="InterPro" id="IPR020806">
    <property type="entry name" value="PKS_PP-bd"/>
</dbReference>
<gene>
    <name evidence="10" type="ORF">QBC37DRAFT_475210</name>
</gene>
<feature type="compositionally biased region" description="Polar residues" evidence="6">
    <location>
        <begin position="1801"/>
        <end position="1810"/>
    </location>
</feature>
<dbReference type="Gene3D" id="3.30.70.250">
    <property type="entry name" value="Malonyl-CoA ACP transacylase, ACP-binding"/>
    <property type="match status" value="1"/>
</dbReference>
<dbReference type="GO" id="GO:0004315">
    <property type="term" value="F:3-oxoacyl-[acyl-carrier-protein] synthase activity"/>
    <property type="evidence" value="ECO:0007669"/>
    <property type="project" value="InterPro"/>
</dbReference>
<evidence type="ECO:0000256" key="6">
    <source>
        <dbReference type="SAM" id="MobiDB-lite"/>
    </source>
</evidence>
<dbReference type="Gene3D" id="3.40.50.150">
    <property type="entry name" value="Vaccinia Virus protein VP39"/>
    <property type="match status" value="1"/>
</dbReference>
<reference evidence="10" key="1">
    <citation type="journal article" date="2023" name="Mol. Phylogenet. Evol.">
        <title>Genome-scale phylogeny and comparative genomics of the fungal order Sordariales.</title>
        <authorList>
            <person name="Hensen N."/>
            <person name="Bonometti L."/>
            <person name="Westerberg I."/>
            <person name="Brannstrom I.O."/>
            <person name="Guillou S."/>
            <person name="Cros-Aarteil S."/>
            <person name="Calhoun S."/>
            <person name="Haridas S."/>
            <person name="Kuo A."/>
            <person name="Mondo S."/>
            <person name="Pangilinan J."/>
            <person name="Riley R."/>
            <person name="LaButti K."/>
            <person name="Andreopoulos B."/>
            <person name="Lipzen A."/>
            <person name="Chen C."/>
            <person name="Yan M."/>
            <person name="Daum C."/>
            <person name="Ng V."/>
            <person name="Clum A."/>
            <person name="Steindorff A."/>
            <person name="Ohm R.A."/>
            <person name="Martin F."/>
            <person name="Silar P."/>
            <person name="Natvig D.O."/>
            <person name="Lalanne C."/>
            <person name="Gautier V."/>
            <person name="Ament-Velasquez S.L."/>
            <person name="Kruys A."/>
            <person name="Hutchinson M.I."/>
            <person name="Powell A.J."/>
            <person name="Barry K."/>
            <person name="Miller A.N."/>
            <person name="Grigoriev I.V."/>
            <person name="Debuchy R."/>
            <person name="Gladieux P."/>
            <person name="Hiltunen Thoren M."/>
            <person name="Johannesson H."/>
        </authorList>
    </citation>
    <scope>NUCLEOTIDE SEQUENCE</scope>
    <source>
        <strain evidence="10">PSN293</strain>
    </source>
</reference>
<dbReference type="PANTHER" id="PTHR43775">
    <property type="entry name" value="FATTY ACID SYNTHASE"/>
    <property type="match status" value="1"/>
</dbReference>
<evidence type="ECO:0000256" key="2">
    <source>
        <dbReference type="ARBA" id="ARBA00022553"/>
    </source>
</evidence>
<dbReference type="GO" id="GO:0044550">
    <property type="term" value="P:secondary metabolite biosynthetic process"/>
    <property type="evidence" value="ECO:0007669"/>
    <property type="project" value="TreeGrafter"/>
</dbReference>
<feature type="domain" description="Ketosynthase family 3 (KS3)" evidence="8">
    <location>
        <begin position="379"/>
        <end position="804"/>
    </location>
</feature>
<evidence type="ECO:0000259" key="9">
    <source>
        <dbReference type="PROSITE" id="PS52019"/>
    </source>
</evidence>
<feature type="region of interest" description="N-terminal hotdog fold" evidence="5">
    <location>
        <begin position="1312"/>
        <end position="1458"/>
    </location>
</feature>
<dbReference type="Pfam" id="PF22621">
    <property type="entry name" value="CurL-like_PKS_C"/>
    <property type="match status" value="1"/>
</dbReference>
<dbReference type="NCBIfam" id="TIGR04532">
    <property type="entry name" value="PT_fungal_PKS"/>
    <property type="match status" value="1"/>
</dbReference>
<dbReference type="InterPro" id="IPR018201">
    <property type="entry name" value="Ketoacyl_synth_AS"/>
</dbReference>
<reference evidence="10" key="2">
    <citation type="submission" date="2023-05" db="EMBL/GenBank/DDBJ databases">
        <authorList>
            <consortium name="Lawrence Berkeley National Laboratory"/>
            <person name="Steindorff A."/>
            <person name="Hensen N."/>
            <person name="Bonometti L."/>
            <person name="Westerberg I."/>
            <person name="Brannstrom I.O."/>
            <person name="Guillou S."/>
            <person name="Cros-Aarteil S."/>
            <person name="Calhoun S."/>
            <person name="Haridas S."/>
            <person name="Kuo A."/>
            <person name="Mondo S."/>
            <person name="Pangilinan J."/>
            <person name="Riley R."/>
            <person name="Labutti K."/>
            <person name="Andreopoulos B."/>
            <person name="Lipzen A."/>
            <person name="Chen C."/>
            <person name="Yanf M."/>
            <person name="Daum C."/>
            <person name="Ng V."/>
            <person name="Clum A."/>
            <person name="Ohm R."/>
            <person name="Martin F."/>
            <person name="Silar P."/>
            <person name="Natvig D."/>
            <person name="Lalanne C."/>
            <person name="Gautier V."/>
            <person name="Ament-Velasquez S.L."/>
            <person name="Kruys A."/>
            <person name="Hutchinson M.I."/>
            <person name="Powell A.J."/>
            <person name="Barry K."/>
            <person name="Miller A.N."/>
            <person name="Grigoriev I.V."/>
            <person name="Debuchy R."/>
            <person name="Gladieux P."/>
            <person name="Thoren M.H."/>
            <person name="Johannesson H."/>
        </authorList>
    </citation>
    <scope>NUCLEOTIDE SEQUENCE</scope>
    <source>
        <strain evidence="10">PSN293</strain>
    </source>
</reference>
<dbReference type="InterPro" id="IPR020841">
    <property type="entry name" value="PKS_Beta-ketoAc_synthase_dom"/>
</dbReference>
<dbReference type="Gene3D" id="1.10.1200.10">
    <property type="entry name" value="ACP-like"/>
    <property type="match status" value="2"/>
</dbReference>
<dbReference type="InterPro" id="IPR014043">
    <property type="entry name" value="Acyl_transferase_dom"/>
</dbReference>
<dbReference type="SMART" id="SM00823">
    <property type="entry name" value="PKS_PP"/>
    <property type="match status" value="2"/>
</dbReference>
<dbReference type="Pfam" id="PF00550">
    <property type="entry name" value="PP-binding"/>
    <property type="match status" value="2"/>
</dbReference>
<dbReference type="InterPro" id="IPR013217">
    <property type="entry name" value="Methyltransf_12"/>
</dbReference>
<dbReference type="InterPro" id="IPR049900">
    <property type="entry name" value="PKS_mFAS_DH"/>
</dbReference>
<dbReference type="Pfam" id="PF00698">
    <property type="entry name" value="Acyl_transf_1"/>
    <property type="match status" value="1"/>
</dbReference>
<sequence>MSSNKILFFGDQTGDTGPFLKGLVDQSKTSPALNRFFTDALATLRLAISDLPRHERKLLPLASFHSVLDLVEHREEGGVILSTILLCLAQLGDYILRIEQDSSLGVVQASSIFPRVVVGFCTGLLPAAAAAVASRNLSELVSIACHITLVSFRVALYASHRSALIEAASASDRWALAVSGASSTACQSAINRFHRANTISSHNQVYISSESASNITVSGPPSVLKKFESTCASSGFRYARLPILAAFHASHLPAAEMDSIIGSSPLLSTSVLVGSKLIDPSGGRPYSGDSLSDLLQGVVNHILQQRLYPQKAVDAALDALPLTTNLTVSILGPPTAQNLWRQALASGGLDKEAKIQLSDVTQPLGSKNRGKSVNSTAELDPVVIVGMAGRFPGGQTLAQFWDTLVQNRDMHKPVPKDRWDTELHVDPTGDKSKSAQSWYGCFLDQPGEFDNLLFNMSPRESMQTDPMQRLLLMATYEALEMAGYRYDVGSRGERVGTFMGIATGDWAEYNSSQDIDMYYPTGGLRSFNSGRLNYFFKFDGPSYVVDTACSSSGAAIELAVASLTSGKTDMAIAGGANVMTGANLWIGLGRGGFLSPTGGCKTFDETADGYCRGEGVGVVVLKRLKDAMAANDEILGVIRGISTNHSAHAASITQPHSPSQISLYKQVLGQSGLSPEQVRYVEMHGTGTQAGDVVEMTSVTAAFGSQRTHDNPLFVGGVKSNLGHAEGAAGVTGLIKTLMMFRENVIPPHAGIKTRVNPKLPPFEDVNIRIPFSVEPFLTDGEPRRALIGNFGATGGNTCLLVEEPPTKKPSQGHDPRSHHVVAVSAKSQASLQGNQQRLLDFLTANPDTRLEDVAYTSTARRAHHGLRSVFCVASIRELKTVLASSGASGTTMTANKSQSSVVFVFPGQGFNFFGLAKTLYQTSATFSRTLDELQKLAKSMDFPHFLGDILDNQGNDLNSLSPVRAHLLIVAIEIALARLLRSWGLVPDAVVGHSLGEYAALCTSGVLTVSETIRLVGMRAQLVEDLCPKNTHGMLVVQASADLFKDLVSINGQVVAPHEIACFNSPSSIVINGRLADLEKIQSVVRDKAPSVKTSYISVPYSFHSAQLDPVLEVYRQVAVGARFSKPTIPVYSTLLGQKIDTDNVFSASYLVDQSRKSVQFERAIQAIKTDGIVSDNTLFIEVGPGSMCTSMVQATFASTPCKPLPCLKSAETSWKTMSRVIGEAYASGISIDWAEYHKQYKPFLSLVELPSYHFNLKNYWIQNNGGLAAAERTISHLEGAMAAITLKHSGRDGGFSGLEGDAPRISTCLHRVTEEKIEKEQGAATIEFSTDLQDAHVSKLIEGHKVIGIALAPSSLYKEMALGAAQYLYNRLRPENPILAMDLHDLTISSPLFLDQNPDAPPQLVRIMATVRSGDGKVEVRVRSEKKEHCRCTIDPETLDWVKDCARKAQRIEARARGLMANALLPGKGAHHLIRDMVYKVFSPITEYSTMYQSISEIFIDKTFREAAVRIDLRETPKECSFAFDPSWLDAIAQAAGFLLNSDVAKPEDMMCMSTGIDTMRLTKAFRGGKQYLCHVRAESVMDKNDELVCDVTMLEEQTKGVVEVVALGEGLRFKRIKKALLQKMLGLTGEPRLGVSTPIIHRRNAPEKTSGAPATSIQEAPASAPAPASTPRTSTVNHQLAAVLSIISDEIGTSLDEIEDGMTLEDLGIDSLLSVSITSRLKTERDLELPASLIAGATTVAELRDHFSDESAVGSVAESVVESVVNEAEYSNIPSEQGSSSSLSSYSYLTNDEEGKQDSSVATSASAGYQEEKALARNAKPADDISPDSIHGVPQFPVVDNSRPGEESVLIDTILDAIAKEAGLEVDEIGENTPFSDLGLDSLMSVAVISNVKDTTGEELPANIFADGCLADLRKIFGGRQDKEANDGLTTSNEPPVKTFNAADYQSRPVLLQGRPRSEGPILFLVTDGGGSSSVYIHLPALAPGLAVYGLDSPMIGGKESDFFLPGLTVTDVASIYVRAIRSIQPNGPYIIGGYSIGGVFAYETMRYLTSTGDKVHSFLAIDSTCPWGLKDTFDLTVDICERIGMFDTISPEDKRKPVTEAQKMHVAGCASVGNRLQPIPLAPEDQPVHAFCVWSRIGLITQVADRMIAVDRAMAEERGIQFRLQPEIIERLEAEKTSAGPRGWERLVGNHIKASMIEGDHYSIMMRPRVKEDLGPLLQSHVKQMLSDYPKPITTKVIESAYRSATFLAASWAKKVGCFDFAVRVGPAQRLLGLSYVTEAFATLGCPLDTIEAGAVVELKGVSAKLDPRLISALYGILADGGLVKELRQRGGEVLRVRTSAPLNKTAAHAIYEELLADAPYAVTHQLLHAVGSRLAECLTGAADATQIVFGQHRALLQEFYTTGMPDFVVASKLAAELLEKIFASHSQSRLVELLEVGAGLGGTTKYIIDKLTAAGVPFRLTYSDISPSLVSAARQRYKKQYPNLPNNVDLEYTTLDIEQPPPPSLKGRFDAIISSNCIHATKSLTTSCHNARLMLRPGGFLAMVEITNEIPWMDLVFGFMKGWWLFDDGRRHCLANEKFWRTSLESAGFKRVLTYEDTEGQPVSKGKEGVDVWRPNPQVIVACT</sequence>
<dbReference type="InterPro" id="IPR009081">
    <property type="entry name" value="PP-bd_ACP"/>
</dbReference>
<evidence type="ECO:0000256" key="4">
    <source>
        <dbReference type="ARBA" id="ARBA00023268"/>
    </source>
</evidence>
<dbReference type="InterPro" id="IPR016039">
    <property type="entry name" value="Thiolase-like"/>
</dbReference>
<evidence type="ECO:0000259" key="8">
    <source>
        <dbReference type="PROSITE" id="PS52004"/>
    </source>
</evidence>
<feature type="active site" description="Proton donor; for dehydratase activity" evidence="5">
    <location>
        <position position="1532"/>
    </location>
</feature>
<dbReference type="SUPFAM" id="SSF52151">
    <property type="entry name" value="FabD/lysophospholipase-like"/>
    <property type="match status" value="1"/>
</dbReference>
<organism evidence="10 11">
    <name type="scientific">Rhypophila decipiens</name>
    <dbReference type="NCBI Taxonomy" id="261697"/>
    <lineage>
        <taxon>Eukaryota</taxon>
        <taxon>Fungi</taxon>
        <taxon>Dikarya</taxon>
        <taxon>Ascomycota</taxon>
        <taxon>Pezizomycotina</taxon>
        <taxon>Sordariomycetes</taxon>
        <taxon>Sordariomycetidae</taxon>
        <taxon>Sordariales</taxon>
        <taxon>Naviculisporaceae</taxon>
        <taxon>Rhypophila</taxon>
    </lineage>
</organism>
<dbReference type="CDD" id="cd00833">
    <property type="entry name" value="PKS"/>
    <property type="match status" value="1"/>
</dbReference>
<evidence type="ECO:0000256" key="1">
    <source>
        <dbReference type="ARBA" id="ARBA00022450"/>
    </source>
</evidence>
<dbReference type="Pfam" id="PF08242">
    <property type="entry name" value="Methyltransf_12"/>
    <property type="match status" value="1"/>
</dbReference>
<dbReference type="InterPro" id="IPR016035">
    <property type="entry name" value="Acyl_Trfase/lysoPLipase"/>
</dbReference>
<dbReference type="Proteomes" id="UP001301769">
    <property type="component" value="Unassembled WGS sequence"/>
</dbReference>
<evidence type="ECO:0000313" key="10">
    <source>
        <dbReference type="EMBL" id="KAK4210046.1"/>
    </source>
</evidence>
<dbReference type="GO" id="GO:0006633">
    <property type="term" value="P:fatty acid biosynthetic process"/>
    <property type="evidence" value="ECO:0007669"/>
    <property type="project" value="InterPro"/>
</dbReference>
<keyword evidence="1" id="KW-0596">Phosphopantetheine</keyword>
<dbReference type="InterPro" id="IPR029058">
    <property type="entry name" value="AB_hydrolase_fold"/>
</dbReference>
<dbReference type="Pfam" id="PF14765">
    <property type="entry name" value="PS-DH"/>
    <property type="match status" value="1"/>
</dbReference>
<dbReference type="InterPro" id="IPR042104">
    <property type="entry name" value="PKS_dehydratase_sf"/>
</dbReference>
<feature type="compositionally biased region" description="Low complexity" evidence="6">
    <location>
        <begin position="1782"/>
        <end position="1792"/>
    </location>
</feature>
<dbReference type="SUPFAM" id="SSF53335">
    <property type="entry name" value="S-adenosyl-L-methionine-dependent methyltransferases"/>
    <property type="match status" value="1"/>
</dbReference>
<dbReference type="Pfam" id="PF02801">
    <property type="entry name" value="Ketoacyl-synt_C"/>
    <property type="match status" value="1"/>
</dbReference>
<dbReference type="GO" id="GO:0031177">
    <property type="term" value="F:phosphopantetheine binding"/>
    <property type="evidence" value="ECO:0007669"/>
    <property type="project" value="InterPro"/>
</dbReference>
<feature type="compositionally biased region" description="Basic and acidic residues" evidence="6">
    <location>
        <begin position="1813"/>
        <end position="1826"/>
    </location>
</feature>
<dbReference type="Gene3D" id="3.30.70.3290">
    <property type="match status" value="1"/>
</dbReference>
<evidence type="ECO:0000259" key="7">
    <source>
        <dbReference type="PROSITE" id="PS50075"/>
    </source>
</evidence>
<feature type="domain" description="PKS/mFAS DH" evidence="9">
    <location>
        <begin position="1312"/>
        <end position="1625"/>
    </location>
</feature>
<dbReference type="InterPro" id="IPR014031">
    <property type="entry name" value="Ketoacyl_synth_C"/>
</dbReference>
<dbReference type="SUPFAM" id="SSF47336">
    <property type="entry name" value="ACP-like"/>
    <property type="match status" value="2"/>
</dbReference>
<feature type="region of interest" description="C-terminal hotdog fold" evidence="5">
    <location>
        <begin position="1472"/>
        <end position="1625"/>
    </location>
</feature>
<dbReference type="GO" id="GO:0004312">
    <property type="term" value="F:fatty acid synthase activity"/>
    <property type="evidence" value="ECO:0007669"/>
    <property type="project" value="TreeGrafter"/>
</dbReference>
<dbReference type="SMART" id="SM00825">
    <property type="entry name" value="PKS_KS"/>
    <property type="match status" value="1"/>
</dbReference>
<feature type="region of interest" description="Disordered" evidence="6">
    <location>
        <begin position="1774"/>
        <end position="1845"/>
    </location>
</feature>
<dbReference type="Gene3D" id="3.40.47.10">
    <property type="match status" value="1"/>
</dbReference>
<protein>
    <recommendedName>
        <fullName evidence="12">Polyketide synthase</fullName>
    </recommendedName>
</protein>
<evidence type="ECO:0000256" key="3">
    <source>
        <dbReference type="ARBA" id="ARBA00022679"/>
    </source>
</evidence>
<dbReference type="PROSITE" id="PS00606">
    <property type="entry name" value="KS3_1"/>
    <property type="match status" value="1"/>
</dbReference>
<evidence type="ECO:0000256" key="5">
    <source>
        <dbReference type="PROSITE-ProRule" id="PRU01363"/>
    </source>
</evidence>
<dbReference type="Gene3D" id="3.10.129.110">
    <property type="entry name" value="Polyketide synthase dehydratase"/>
    <property type="match status" value="1"/>
</dbReference>
<proteinExistence type="predicted"/>
<dbReference type="InterPro" id="IPR032088">
    <property type="entry name" value="SAT"/>
</dbReference>
<dbReference type="InterPro" id="IPR036736">
    <property type="entry name" value="ACP-like_sf"/>
</dbReference>
<feature type="domain" description="Carrier" evidence="7">
    <location>
        <begin position="1848"/>
        <end position="1927"/>
    </location>
</feature>
<dbReference type="Gene3D" id="3.40.50.1820">
    <property type="entry name" value="alpha/beta hydrolase"/>
    <property type="match status" value="1"/>
</dbReference>
<dbReference type="SUPFAM" id="SSF53474">
    <property type="entry name" value="alpha/beta-Hydrolases"/>
    <property type="match status" value="1"/>
</dbReference>
<dbReference type="InterPro" id="IPR001031">
    <property type="entry name" value="Thioesterase"/>
</dbReference>
<dbReference type="PROSITE" id="PS52004">
    <property type="entry name" value="KS3_2"/>
    <property type="match status" value="1"/>
</dbReference>
<evidence type="ECO:0008006" key="12">
    <source>
        <dbReference type="Google" id="ProtNLM"/>
    </source>
</evidence>
<name>A0AAN6Y2B4_9PEZI</name>
<dbReference type="Gene3D" id="3.40.366.10">
    <property type="entry name" value="Malonyl-Coenzyme A Acyl Carrier Protein, domain 2"/>
    <property type="match status" value="2"/>
</dbReference>
<dbReference type="CDD" id="cd02440">
    <property type="entry name" value="AdoMet_MTases"/>
    <property type="match status" value="1"/>
</dbReference>
<dbReference type="Pfam" id="PF00975">
    <property type="entry name" value="Thioesterase"/>
    <property type="match status" value="1"/>
</dbReference>
<dbReference type="PROSITE" id="PS52019">
    <property type="entry name" value="PKS_MFAS_DH"/>
    <property type="match status" value="1"/>
</dbReference>
<dbReference type="EMBL" id="MU858186">
    <property type="protein sequence ID" value="KAK4210046.1"/>
    <property type="molecule type" value="Genomic_DNA"/>
</dbReference>
<dbReference type="Pfam" id="PF00109">
    <property type="entry name" value="ketoacyl-synt"/>
    <property type="match status" value="1"/>
</dbReference>
<evidence type="ECO:0000313" key="11">
    <source>
        <dbReference type="Proteomes" id="UP001301769"/>
    </source>
</evidence>
<comment type="caution">
    <text evidence="10">The sequence shown here is derived from an EMBL/GenBank/DDBJ whole genome shotgun (WGS) entry which is preliminary data.</text>
</comment>
<feature type="compositionally biased region" description="Low complexity" evidence="6">
    <location>
        <begin position="1663"/>
        <end position="1677"/>
    </location>
</feature>
<accession>A0AAN6Y2B4</accession>
<feature type="active site" description="Proton acceptor; for dehydratase activity" evidence="5">
    <location>
        <position position="1346"/>
    </location>
</feature>
<dbReference type="InterPro" id="IPR001227">
    <property type="entry name" value="Ac_transferase_dom_sf"/>
</dbReference>
<feature type="domain" description="Carrier" evidence="7">
    <location>
        <begin position="1677"/>
        <end position="1754"/>
    </location>
</feature>
<dbReference type="Pfam" id="PF16073">
    <property type="entry name" value="SAT"/>
    <property type="match status" value="1"/>
</dbReference>
<dbReference type="InterPro" id="IPR014030">
    <property type="entry name" value="Ketoacyl_synth_N"/>
</dbReference>
<dbReference type="PROSITE" id="PS50075">
    <property type="entry name" value="CARRIER"/>
    <property type="match status" value="2"/>
</dbReference>